<comment type="caution">
    <text evidence="2">The sequence shown here is derived from an EMBL/GenBank/DDBJ whole genome shotgun (WGS) entry which is preliminary data.</text>
</comment>
<feature type="compositionally biased region" description="Polar residues" evidence="1">
    <location>
        <begin position="182"/>
        <end position="194"/>
    </location>
</feature>
<evidence type="ECO:0000313" key="3">
    <source>
        <dbReference type="Proteomes" id="UP001419268"/>
    </source>
</evidence>
<sequence length="333" mass="37300">MNNYGSGISIRQRDASSFSVFRFNNEMLSRFPSLDSAMRRARLLLFLLKRRGKNDEIVVVAKLLVPDSTQRQIWGYVAVQRQIYDKRLSDRPSSQHKCILSFDLPDQAKPYHVSDMSLNRDKSATYNFLLTVQISDRPSLSLILECSVDGRVGVRDPSRRERRPKLNQGGAGKRSNGEKSEPGSSRAESGPQQWRRSRESSKWPANRGRMSVVVANGKRKCGLAAAESEPHGSVGKGRSGTKVTMRGGKDRANGAGRQSREEARDHAVSSACVAEGKMRAMSRGRRRRCDGRTTTTMVARLVLAGNVRGRRRKIRLARERGLGGWVYGFYPFV</sequence>
<keyword evidence="3" id="KW-1185">Reference proteome</keyword>
<feature type="region of interest" description="Disordered" evidence="1">
    <location>
        <begin position="154"/>
        <end position="269"/>
    </location>
</feature>
<name>A0AAP0PP68_9MAGN</name>
<evidence type="ECO:0000313" key="2">
    <source>
        <dbReference type="EMBL" id="KAK9149140.1"/>
    </source>
</evidence>
<organism evidence="2 3">
    <name type="scientific">Stephania cephalantha</name>
    <dbReference type="NCBI Taxonomy" id="152367"/>
    <lineage>
        <taxon>Eukaryota</taxon>
        <taxon>Viridiplantae</taxon>
        <taxon>Streptophyta</taxon>
        <taxon>Embryophyta</taxon>
        <taxon>Tracheophyta</taxon>
        <taxon>Spermatophyta</taxon>
        <taxon>Magnoliopsida</taxon>
        <taxon>Ranunculales</taxon>
        <taxon>Menispermaceae</taxon>
        <taxon>Menispermoideae</taxon>
        <taxon>Cissampelideae</taxon>
        <taxon>Stephania</taxon>
    </lineage>
</organism>
<dbReference type="Proteomes" id="UP001419268">
    <property type="component" value="Unassembled WGS sequence"/>
</dbReference>
<proteinExistence type="predicted"/>
<evidence type="ECO:0000256" key="1">
    <source>
        <dbReference type="SAM" id="MobiDB-lite"/>
    </source>
</evidence>
<gene>
    <name evidence="2" type="ORF">Scep_007897</name>
</gene>
<accession>A0AAP0PP68</accession>
<reference evidence="2 3" key="1">
    <citation type="submission" date="2024-01" db="EMBL/GenBank/DDBJ databases">
        <title>Genome assemblies of Stephania.</title>
        <authorList>
            <person name="Yang L."/>
        </authorList>
    </citation>
    <scope>NUCLEOTIDE SEQUENCE [LARGE SCALE GENOMIC DNA]</scope>
    <source>
        <strain evidence="2">JXDWG</strain>
        <tissue evidence="2">Leaf</tissue>
    </source>
</reference>
<dbReference type="EMBL" id="JBBNAG010000003">
    <property type="protein sequence ID" value="KAK9149140.1"/>
    <property type="molecule type" value="Genomic_DNA"/>
</dbReference>
<feature type="compositionally biased region" description="Basic and acidic residues" evidence="1">
    <location>
        <begin position="247"/>
        <end position="267"/>
    </location>
</feature>
<dbReference type="AlphaFoldDB" id="A0AAP0PP68"/>
<protein>
    <submittedName>
        <fullName evidence="2">Uncharacterized protein</fullName>
    </submittedName>
</protein>